<proteinExistence type="predicted"/>
<reference evidence="2 3" key="1">
    <citation type="submission" date="2011-02" db="EMBL/GenBank/DDBJ databases">
        <title>The Genome Sequence of Sphaeroforma arctica JP610.</title>
        <authorList>
            <consortium name="The Broad Institute Genome Sequencing Platform"/>
            <person name="Russ C."/>
            <person name="Cuomo C."/>
            <person name="Young S.K."/>
            <person name="Zeng Q."/>
            <person name="Gargeya S."/>
            <person name="Alvarado L."/>
            <person name="Berlin A."/>
            <person name="Chapman S.B."/>
            <person name="Chen Z."/>
            <person name="Freedman E."/>
            <person name="Gellesch M."/>
            <person name="Goldberg J."/>
            <person name="Griggs A."/>
            <person name="Gujja S."/>
            <person name="Heilman E."/>
            <person name="Heiman D."/>
            <person name="Howarth C."/>
            <person name="Mehta T."/>
            <person name="Neiman D."/>
            <person name="Pearson M."/>
            <person name="Roberts A."/>
            <person name="Saif S."/>
            <person name="Shea T."/>
            <person name="Shenoy N."/>
            <person name="Sisk P."/>
            <person name="Stolte C."/>
            <person name="Sykes S."/>
            <person name="White J."/>
            <person name="Yandava C."/>
            <person name="Burger G."/>
            <person name="Gray M.W."/>
            <person name="Holland P.W.H."/>
            <person name="King N."/>
            <person name="Lang F.B.F."/>
            <person name="Roger A.J."/>
            <person name="Ruiz-Trillo I."/>
            <person name="Haas B."/>
            <person name="Nusbaum C."/>
            <person name="Birren B."/>
        </authorList>
    </citation>
    <scope>NUCLEOTIDE SEQUENCE [LARGE SCALE GENOMIC DNA]</scope>
    <source>
        <strain evidence="2 3">JP610</strain>
    </source>
</reference>
<dbReference type="RefSeq" id="XP_014145160.1">
    <property type="nucleotide sequence ID" value="XM_014289685.1"/>
</dbReference>
<gene>
    <name evidence="2" type="ORF">SARC_16206</name>
</gene>
<dbReference type="EMBL" id="KQ249168">
    <property type="protein sequence ID" value="KNC71258.1"/>
    <property type="molecule type" value="Genomic_DNA"/>
</dbReference>
<dbReference type="AlphaFoldDB" id="A0A0L0F4X6"/>
<accession>A0A0L0F4X6</accession>
<feature type="compositionally biased region" description="Basic and acidic residues" evidence="1">
    <location>
        <begin position="40"/>
        <end position="52"/>
    </location>
</feature>
<dbReference type="GeneID" id="25916710"/>
<feature type="compositionally biased region" description="Polar residues" evidence="1">
    <location>
        <begin position="1"/>
        <end position="10"/>
    </location>
</feature>
<evidence type="ECO:0000256" key="1">
    <source>
        <dbReference type="SAM" id="MobiDB-lite"/>
    </source>
</evidence>
<organism evidence="2 3">
    <name type="scientific">Sphaeroforma arctica JP610</name>
    <dbReference type="NCBI Taxonomy" id="667725"/>
    <lineage>
        <taxon>Eukaryota</taxon>
        <taxon>Ichthyosporea</taxon>
        <taxon>Ichthyophonida</taxon>
        <taxon>Sphaeroforma</taxon>
    </lineage>
</organism>
<name>A0A0L0F4X6_9EUKA</name>
<feature type="compositionally biased region" description="Basic and acidic residues" evidence="1">
    <location>
        <begin position="12"/>
        <end position="23"/>
    </location>
</feature>
<keyword evidence="3" id="KW-1185">Reference proteome</keyword>
<feature type="non-terminal residue" evidence="2">
    <location>
        <position position="1"/>
    </location>
</feature>
<protein>
    <submittedName>
        <fullName evidence="2">Uncharacterized protein</fullName>
    </submittedName>
</protein>
<dbReference type="Proteomes" id="UP000054560">
    <property type="component" value="Unassembled WGS sequence"/>
</dbReference>
<evidence type="ECO:0000313" key="3">
    <source>
        <dbReference type="Proteomes" id="UP000054560"/>
    </source>
</evidence>
<sequence length="52" mass="6007">EKHKQSQVNNRRIRETGNVKDEAPWDTCRPIGQGQARSKTIRDRCGLDVDEN</sequence>
<evidence type="ECO:0000313" key="2">
    <source>
        <dbReference type="EMBL" id="KNC71258.1"/>
    </source>
</evidence>
<feature type="region of interest" description="Disordered" evidence="1">
    <location>
        <begin position="1"/>
        <end position="52"/>
    </location>
</feature>